<comment type="similarity">
    <text evidence="2">Belongs to the fibroblast growth factor-binding protein family.</text>
</comment>
<evidence type="ECO:0000313" key="10">
    <source>
        <dbReference type="Proteomes" id="UP000008672"/>
    </source>
</evidence>
<dbReference type="FunCoup" id="H3A2C1">
    <property type="interactions" value="2"/>
</dbReference>
<evidence type="ECO:0000256" key="7">
    <source>
        <dbReference type="SAM" id="MobiDB-lite"/>
    </source>
</evidence>
<dbReference type="AlphaFoldDB" id="H3A2C1"/>
<dbReference type="InterPro" id="IPR010510">
    <property type="entry name" value="FGF1-bd"/>
</dbReference>
<accession>H3A2C1</accession>
<keyword evidence="6" id="KW-0340">Growth factor binding</keyword>
<dbReference type="GO" id="GO:0007267">
    <property type="term" value="P:cell-cell signaling"/>
    <property type="evidence" value="ECO:0007669"/>
    <property type="project" value="TreeGrafter"/>
</dbReference>
<dbReference type="PANTHER" id="PTHR15258:SF1">
    <property type="entry name" value="FIBROBLAST GROWTH FACTOR-BINDING PROTEIN 2"/>
    <property type="match status" value="1"/>
</dbReference>
<reference evidence="10" key="1">
    <citation type="submission" date="2011-08" db="EMBL/GenBank/DDBJ databases">
        <title>The draft genome of Latimeria chalumnae.</title>
        <authorList>
            <person name="Di Palma F."/>
            <person name="Alfoldi J."/>
            <person name="Johnson J."/>
            <person name="Berlin A."/>
            <person name="Gnerre S."/>
            <person name="Jaffe D."/>
            <person name="MacCallum I."/>
            <person name="Young S."/>
            <person name="Walker B.J."/>
            <person name="Lander E."/>
            <person name="Lindblad-Toh K."/>
        </authorList>
    </citation>
    <scope>NUCLEOTIDE SEQUENCE [LARGE SCALE GENOMIC DNA]</scope>
    <source>
        <strain evidence="10">Wild caught</strain>
    </source>
</reference>
<dbReference type="GO" id="GO:0019838">
    <property type="term" value="F:growth factor binding"/>
    <property type="evidence" value="ECO:0007669"/>
    <property type="project" value="UniProtKB-KW"/>
</dbReference>
<feature type="region of interest" description="Disordered" evidence="7">
    <location>
        <begin position="121"/>
        <end position="195"/>
    </location>
</feature>
<reference evidence="9" key="2">
    <citation type="submission" date="2025-08" db="UniProtKB">
        <authorList>
            <consortium name="Ensembl"/>
        </authorList>
    </citation>
    <scope>IDENTIFICATION</scope>
</reference>
<feature type="signal peptide" evidence="8">
    <location>
        <begin position="1"/>
        <end position="20"/>
    </location>
</feature>
<keyword evidence="3" id="KW-0964">Secreted</keyword>
<name>H3A2C1_LATCH</name>
<dbReference type="EMBL" id="AFYH01225290">
    <property type="status" value="NOT_ANNOTATED_CDS"/>
    <property type="molecule type" value="Genomic_DNA"/>
</dbReference>
<dbReference type="OMA" id="MCRKATD"/>
<protein>
    <recommendedName>
        <fullName evidence="11">Fibroblast growth factor binding protein 2</fullName>
    </recommendedName>
</protein>
<keyword evidence="10" id="KW-1185">Reference proteome</keyword>
<dbReference type="HOGENOM" id="CLU_086542_0_0_1"/>
<comment type="subcellular location">
    <subcellularLocation>
        <location evidence="1">Secreted</location>
    </subcellularLocation>
</comment>
<keyword evidence="4 8" id="KW-0732">Signal</keyword>
<dbReference type="Pfam" id="PF06473">
    <property type="entry name" value="FGF-BP1"/>
    <property type="match status" value="1"/>
</dbReference>
<keyword evidence="5" id="KW-1015">Disulfide bond</keyword>
<dbReference type="InParanoid" id="H3A2C1"/>
<dbReference type="eggNOG" id="ENOG502S0EZ">
    <property type="taxonomic scope" value="Eukaryota"/>
</dbReference>
<evidence type="ECO:0000256" key="4">
    <source>
        <dbReference type="ARBA" id="ARBA00022729"/>
    </source>
</evidence>
<evidence type="ECO:0000256" key="3">
    <source>
        <dbReference type="ARBA" id="ARBA00022525"/>
    </source>
</evidence>
<evidence type="ECO:0000256" key="8">
    <source>
        <dbReference type="SAM" id="SignalP"/>
    </source>
</evidence>
<feature type="compositionally biased region" description="Polar residues" evidence="7">
    <location>
        <begin position="127"/>
        <end position="142"/>
    </location>
</feature>
<dbReference type="Ensembl" id="ENSLACT00000003826.1">
    <property type="protein sequence ID" value="ENSLACP00000003792.1"/>
    <property type="gene ID" value="ENSLACG00000003379.1"/>
</dbReference>
<evidence type="ECO:0000256" key="5">
    <source>
        <dbReference type="ARBA" id="ARBA00023157"/>
    </source>
</evidence>
<feature type="chain" id="PRO_5003578919" description="Fibroblast growth factor binding protein 2" evidence="8">
    <location>
        <begin position="21"/>
        <end position="217"/>
    </location>
</feature>
<dbReference type="GO" id="GO:0005576">
    <property type="term" value="C:extracellular region"/>
    <property type="evidence" value="ECO:0007669"/>
    <property type="project" value="UniProtKB-SubCell"/>
</dbReference>
<organism evidence="9 10">
    <name type="scientific">Latimeria chalumnae</name>
    <name type="common">Coelacanth</name>
    <dbReference type="NCBI Taxonomy" id="7897"/>
    <lineage>
        <taxon>Eukaryota</taxon>
        <taxon>Metazoa</taxon>
        <taxon>Chordata</taxon>
        <taxon>Craniata</taxon>
        <taxon>Vertebrata</taxon>
        <taxon>Euteleostomi</taxon>
        <taxon>Coelacanthiformes</taxon>
        <taxon>Coelacanthidae</taxon>
        <taxon>Latimeria</taxon>
    </lineage>
</organism>
<sequence length="217" mass="24148">MKLATLAILLIICCLWGVEGEKAKRTKKRKNGEEKLKFQTKRKDSCTMIISGQPETKLRIECKNKGNSYWCEYTGKPSVCPPFTTNPKLYWNQISSELKKAPNACQVTAELKPGMCAKTPEDASMKQVASSLQPTHASTTQPPAKPTAQKQVPRRRSKAASVVQGKAKKAQKPAQVAPKPTQRGKAKAAPDKSEAKKMARRYCWELFQDLCSYVFEG</sequence>
<reference evidence="9" key="3">
    <citation type="submission" date="2025-09" db="UniProtKB">
        <authorList>
            <consortium name="Ensembl"/>
        </authorList>
    </citation>
    <scope>IDENTIFICATION</scope>
</reference>
<proteinExistence type="inferred from homology"/>
<dbReference type="PANTHER" id="PTHR15258">
    <property type="entry name" value="FGF BINDING PROTEIN-RELATED"/>
    <property type="match status" value="1"/>
</dbReference>
<evidence type="ECO:0000256" key="6">
    <source>
        <dbReference type="ARBA" id="ARBA00023183"/>
    </source>
</evidence>
<evidence type="ECO:0000313" key="9">
    <source>
        <dbReference type="Ensembl" id="ENSLACP00000003792.1"/>
    </source>
</evidence>
<dbReference type="Proteomes" id="UP000008672">
    <property type="component" value="Unassembled WGS sequence"/>
</dbReference>
<dbReference type="GeneTree" id="ENSGT00940000154372"/>
<evidence type="ECO:0008006" key="11">
    <source>
        <dbReference type="Google" id="ProtNLM"/>
    </source>
</evidence>
<evidence type="ECO:0000256" key="1">
    <source>
        <dbReference type="ARBA" id="ARBA00004613"/>
    </source>
</evidence>
<evidence type="ECO:0000256" key="2">
    <source>
        <dbReference type="ARBA" id="ARBA00008326"/>
    </source>
</evidence>